<comment type="similarity">
    <text evidence="1">Belongs to the Skp family.</text>
</comment>
<feature type="signal peptide" evidence="3">
    <location>
        <begin position="1"/>
        <end position="21"/>
    </location>
</feature>
<gene>
    <name evidence="4" type="ORF">IPP15_08595</name>
</gene>
<dbReference type="GO" id="GO:0050821">
    <property type="term" value="P:protein stabilization"/>
    <property type="evidence" value="ECO:0007669"/>
    <property type="project" value="TreeGrafter"/>
</dbReference>
<dbReference type="EMBL" id="JADKGY010000006">
    <property type="protein sequence ID" value="MBK9982469.1"/>
    <property type="molecule type" value="Genomic_DNA"/>
</dbReference>
<dbReference type="GO" id="GO:0005829">
    <property type="term" value="C:cytosol"/>
    <property type="evidence" value="ECO:0007669"/>
    <property type="project" value="TreeGrafter"/>
</dbReference>
<dbReference type="PANTHER" id="PTHR35089:SF1">
    <property type="entry name" value="CHAPERONE PROTEIN SKP"/>
    <property type="match status" value="1"/>
</dbReference>
<organism evidence="4 5">
    <name type="scientific">Candidatus Opimibacter skivensis</name>
    <dbReference type="NCBI Taxonomy" id="2982028"/>
    <lineage>
        <taxon>Bacteria</taxon>
        <taxon>Pseudomonadati</taxon>
        <taxon>Bacteroidota</taxon>
        <taxon>Saprospiria</taxon>
        <taxon>Saprospirales</taxon>
        <taxon>Saprospiraceae</taxon>
        <taxon>Candidatus Opimibacter</taxon>
    </lineage>
</organism>
<proteinExistence type="inferred from homology"/>
<evidence type="ECO:0000256" key="2">
    <source>
        <dbReference type="ARBA" id="ARBA00022729"/>
    </source>
</evidence>
<dbReference type="Pfam" id="PF03938">
    <property type="entry name" value="OmpH"/>
    <property type="match status" value="1"/>
</dbReference>
<accession>A0A9D7SUN7</accession>
<evidence type="ECO:0000313" key="5">
    <source>
        <dbReference type="Proteomes" id="UP000808337"/>
    </source>
</evidence>
<dbReference type="InterPro" id="IPR005632">
    <property type="entry name" value="Chaperone_Skp"/>
</dbReference>
<reference evidence="4 5" key="1">
    <citation type="submission" date="2020-10" db="EMBL/GenBank/DDBJ databases">
        <title>Connecting structure to function with the recovery of over 1000 high-quality activated sludge metagenome-assembled genomes encoding full-length rRNA genes using long-read sequencing.</title>
        <authorList>
            <person name="Singleton C.M."/>
            <person name="Petriglieri F."/>
            <person name="Kristensen J.M."/>
            <person name="Kirkegaard R.H."/>
            <person name="Michaelsen T.Y."/>
            <person name="Andersen M.H."/>
            <person name="Karst S.M."/>
            <person name="Dueholm M.S."/>
            <person name="Nielsen P.H."/>
            <person name="Albertsen M."/>
        </authorList>
    </citation>
    <scope>NUCLEOTIDE SEQUENCE [LARGE SCALE GENOMIC DNA]</scope>
    <source>
        <strain evidence="4">Ribe_18-Q3-R11-54_MAXAC.273</strain>
    </source>
</reference>
<dbReference type="SUPFAM" id="SSF111384">
    <property type="entry name" value="OmpH-like"/>
    <property type="match status" value="1"/>
</dbReference>
<dbReference type="SMART" id="SM00935">
    <property type="entry name" value="OmpH"/>
    <property type="match status" value="1"/>
</dbReference>
<evidence type="ECO:0000256" key="1">
    <source>
        <dbReference type="ARBA" id="ARBA00009091"/>
    </source>
</evidence>
<comment type="caution">
    <text evidence="4">The sequence shown here is derived from an EMBL/GenBank/DDBJ whole genome shotgun (WGS) entry which is preliminary data.</text>
</comment>
<dbReference type="PANTHER" id="PTHR35089">
    <property type="entry name" value="CHAPERONE PROTEIN SKP"/>
    <property type="match status" value="1"/>
</dbReference>
<dbReference type="Proteomes" id="UP000808337">
    <property type="component" value="Unassembled WGS sequence"/>
</dbReference>
<dbReference type="InterPro" id="IPR024930">
    <property type="entry name" value="Skp_dom_sf"/>
</dbReference>
<name>A0A9D7SUN7_9BACT</name>
<feature type="chain" id="PRO_5039130367" evidence="3">
    <location>
        <begin position="22"/>
        <end position="198"/>
    </location>
</feature>
<keyword evidence="2 3" id="KW-0732">Signal</keyword>
<dbReference type="AlphaFoldDB" id="A0A9D7SUN7"/>
<dbReference type="Gene3D" id="3.30.910.20">
    <property type="entry name" value="Skp domain"/>
    <property type="match status" value="1"/>
</dbReference>
<protein>
    <submittedName>
        <fullName evidence="4">OmpH family outer membrane protein</fullName>
    </submittedName>
</protein>
<sequence length="198" mass="21939">MNKLILFSLVIFMAASQQSSAQKFGHVNSALIIQGHPLIGPANTELEAFQKGLLDPFDAQSKAFEARYRAYVEEANSGTLSQIAQQNKQVALQTEQDSLNTLQEQIKFKVMQKRESLLQPILTQVDSVIQVIGKEGHYTMIFDTSVSGALLFAEDGNDLTEAVKARLKNSRLRRINMVLKNKGLVATCPLFFLSPIAI</sequence>
<evidence type="ECO:0000256" key="3">
    <source>
        <dbReference type="SAM" id="SignalP"/>
    </source>
</evidence>
<dbReference type="GO" id="GO:0051082">
    <property type="term" value="F:unfolded protein binding"/>
    <property type="evidence" value="ECO:0007669"/>
    <property type="project" value="InterPro"/>
</dbReference>
<evidence type="ECO:0000313" key="4">
    <source>
        <dbReference type="EMBL" id="MBK9982469.1"/>
    </source>
</evidence>